<dbReference type="EMBL" id="JAYDYQ010002686">
    <property type="protein sequence ID" value="KAK4480072.1"/>
    <property type="molecule type" value="Genomic_DNA"/>
</dbReference>
<dbReference type="PANTHER" id="PTHR23076:SF37">
    <property type="entry name" value="ATP-DEPENDENT ZINC METALLOPROTEASE FTSH 4, MITOCHONDRIAL"/>
    <property type="match status" value="1"/>
</dbReference>
<evidence type="ECO:0000313" key="3">
    <source>
        <dbReference type="Proteomes" id="UP001291926"/>
    </source>
</evidence>
<evidence type="ECO:0000313" key="2">
    <source>
        <dbReference type="EMBL" id="KAK4480072.1"/>
    </source>
</evidence>
<sequence>MALRRLLIQVKRHETLRELSYLAAQPYRTSQHARGGVQKLSSSIRTSTLGRSNYSDGLASRLPDTEGFGVLVVDRGIGLGLQEEVQPIMESNTKFSDVKGLDEAKAELGNIVHYLRDPKPFFPFIWMRDSHAKVVLLVGLPGNGKTMLARAIAGKAGVPFFSCSGREFEEMSAGVGAQRVRDLFAAAEKRSPCVIFIDEIDVIGGSRNPKDQQDMKMTLNQLLVELDGIKRNEGVIVIATTFSAESSDEALVPPGLLDLCIHVPYPDVEGRRHILEAHMSKVLKAEDVDLMIIARGTLAFSGADLANLINIAAHTVP</sequence>
<dbReference type="Gene3D" id="3.40.50.300">
    <property type="entry name" value="P-loop containing nucleotide triphosphate hydrolases"/>
    <property type="match status" value="1"/>
</dbReference>
<keyword evidence="3" id="KW-1185">Reference proteome</keyword>
<proteinExistence type="predicted"/>
<dbReference type="SMART" id="SM00382">
    <property type="entry name" value="AAA"/>
    <property type="match status" value="1"/>
</dbReference>
<feature type="domain" description="AAA+ ATPase" evidence="1">
    <location>
        <begin position="131"/>
        <end position="267"/>
    </location>
</feature>
<dbReference type="PANTHER" id="PTHR23076">
    <property type="entry name" value="METALLOPROTEASE M41 FTSH"/>
    <property type="match status" value="1"/>
</dbReference>
<dbReference type="Gene3D" id="1.10.8.60">
    <property type="match status" value="1"/>
</dbReference>
<comment type="caution">
    <text evidence="2">The sequence shown here is derived from an EMBL/GenBank/DDBJ whole genome shotgun (WGS) entry which is preliminary data.</text>
</comment>
<evidence type="ECO:0000259" key="1">
    <source>
        <dbReference type="SMART" id="SM00382"/>
    </source>
</evidence>
<gene>
    <name evidence="2" type="ORF">RD792_013129</name>
</gene>
<reference evidence="2 3" key="1">
    <citation type="journal article" date="2023" name="bioRxiv">
        <title>Genome report: Whole genome sequence and annotation of Penstemon davidsonii.</title>
        <authorList>
            <person name="Ostevik K.L."/>
            <person name="Alabady M."/>
            <person name="Zhang M."/>
            <person name="Rausher M.D."/>
        </authorList>
    </citation>
    <scope>NUCLEOTIDE SEQUENCE [LARGE SCALE GENOMIC DNA]</scope>
    <source>
        <strain evidence="2">DNT005</strain>
        <tissue evidence="2">Whole leaf</tissue>
    </source>
</reference>
<dbReference type="Pfam" id="PF00004">
    <property type="entry name" value="AAA"/>
    <property type="match status" value="1"/>
</dbReference>
<dbReference type="InterPro" id="IPR027417">
    <property type="entry name" value="P-loop_NTPase"/>
</dbReference>
<name>A0ABR0CSL6_9LAMI</name>
<dbReference type="InterPro" id="IPR003593">
    <property type="entry name" value="AAA+_ATPase"/>
</dbReference>
<dbReference type="SUPFAM" id="SSF52540">
    <property type="entry name" value="P-loop containing nucleoside triphosphate hydrolases"/>
    <property type="match status" value="1"/>
</dbReference>
<dbReference type="Proteomes" id="UP001291926">
    <property type="component" value="Unassembled WGS sequence"/>
</dbReference>
<accession>A0ABR0CSL6</accession>
<dbReference type="InterPro" id="IPR003959">
    <property type="entry name" value="ATPase_AAA_core"/>
</dbReference>
<protein>
    <recommendedName>
        <fullName evidence="1">AAA+ ATPase domain-containing protein</fullName>
    </recommendedName>
</protein>
<organism evidence="2 3">
    <name type="scientific">Penstemon davidsonii</name>
    <dbReference type="NCBI Taxonomy" id="160366"/>
    <lineage>
        <taxon>Eukaryota</taxon>
        <taxon>Viridiplantae</taxon>
        <taxon>Streptophyta</taxon>
        <taxon>Embryophyta</taxon>
        <taxon>Tracheophyta</taxon>
        <taxon>Spermatophyta</taxon>
        <taxon>Magnoliopsida</taxon>
        <taxon>eudicotyledons</taxon>
        <taxon>Gunneridae</taxon>
        <taxon>Pentapetalae</taxon>
        <taxon>asterids</taxon>
        <taxon>lamiids</taxon>
        <taxon>Lamiales</taxon>
        <taxon>Plantaginaceae</taxon>
        <taxon>Cheloneae</taxon>
        <taxon>Penstemon</taxon>
    </lineage>
</organism>